<name>A0A4U2Y991_9BACL</name>
<dbReference type="CDD" id="cd00267">
    <property type="entry name" value="ABC_ATPase"/>
    <property type="match status" value="1"/>
</dbReference>
<organism evidence="2 3">
    <name type="scientific">Brevibacillus antibioticus</name>
    <dbReference type="NCBI Taxonomy" id="2570228"/>
    <lineage>
        <taxon>Bacteria</taxon>
        <taxon>Bacillati</taxon>
        <taxon>Bacillota</taxon>
        <taxon>Bacilli</taxon>
        <taxon>Bacillales</taxon>
        <taxon>Paenibacillaceae</taxon>
        <taxon>Brevibacillus</taxon>
    </lineage>
</organism>
<feature type="coiled-coil region" evidence="1">
    <location>
        <begin position="865"/>
        <end position="915"/>
    </location>
</feature>
<gene>
    <name evidence="2" type="ORF">E8L90_15680</name>
</gene>
<feature type="coiled-coil region" evidence="1">
    <location>
        <begin position="286"/>
        <end position="323"/>
    </location>
</feature>
<dbReference type="GO" id="GO:0006302">
    <property type="term" value="P:double-strand break repair"/>
    <property type="evidence" value="ECO:0007669"/>
    <property type="project" value="TreeGrafter"/>
</dbReference>
<evidence type="ECO:0008006" key="4">
    <source>
        <dbReference type="Google" id="ProtNLM"/>
    </source>
</evidence>
<keyword evidence="3" id="KW-1185">Reference proteome</keyword>
<dbReference type="EMBL" id="SZNK01000001">
    <property type="protein sequence ID" value="TKI56795.1"/>
    <property type="molecule type" value="Genomic_DNA"/>
</dbReference>
<evidence type="ECO:0000256" key="1">
    <source>
        <dbReference type="SAM" id="Coils"/>
    </source>
</evidence>
<dbReference type="Pfam" id="PF13558">
    <property type="entry name" value="SbcC_Walker_B"/>
    <property type="match status" value="1"/>
</dbReference>
<dbReference type="Proteomes" id="UP000307841">
    <property type="component" value="Unassembled WGS sequence"/>
</dbReference>
<proteinExistence type="predicted"/>
<dbReference type="PANTHER" id="PTHR32182:SF0">
    <property type="entry name" value="DNA REPLICATION AND REPAIR PROTEIN RECF"/>
    <property type="match status" value="1"/>
</dbReference>
<feature type="coiled-coil region" evidence="1">
    <location>
        <begin position="354"/>
        <end position="392"/>
    </location>
</feature>
<dbReference type="GO" id="GO:0000731">
    <property type="term" value="P:DNA synthesis involved in DNA repair"/>
    <property type="evidence" value="ECO:0007669"/>
    <property type="project" value="TreeGrafter"/>
</dbReference>
<reference evidence="2 3" key="1">
    <citation type="submission" date="2019-04" db="EMBL/GenBank/DDBJ databases">
        <title>Whole genome sequencing of Brevibacillus sp. TGS2-1.</title>
        <authorList>
            <person name="Choi A."/>
        </authorList>
    </citation>
    <scope>NUCLEOTIDE SEQUENCE [LARGE SCALE GENOMIC DNA]</scope>
    <source>
        <strain evidence="2 3">TGS2-1</strain>
    </source>
</reference>
<dbReference type="PANTHER" id="PTHR32182">
    <property type="entry name" value="DNA REPLICATION AND REPAIR PROTEIN RECF"/>
    <property type="match status" value="1"/>
</dbReference>
<sequence length="1133" mass="131694">MKHSIQVLMLILMKGRMNLKLLKAIKLVNWHYYSNQSFPFIGSSLITGESGAGKSTLLDAIQYGLIGDARLCKFNISAQDGKDSKRNLTTYLRCKTGTESKDGGVSYIRNTDFTSYIIFEFWDNKKSKSFLVGCGVDYYITTDDYDPLFFKLENYSLDQFVLFEGKRPLSAHSEFKAKIKELKGDLFSTAELYRSHLKTKFGHLPDRFFTLLVKGMSFQPLDDFHKFVSEFILDSQPVDLGIMRENLQHYRNFELLATQTEEKISALHQIASVDEERQQVEEWITVQDYLILRAQLEESIDKMQDLKRERDYATEEAQNTRLDISIQEELKTELVTEQHKVMIELAQDSDAILEKEINQEIERLSSDLSNTIEQAKKLSKDTQNEVQNISLALNDLEGISKEFSIDTVYEHSLIARESFTILRPLIETDLSSPIAREQVVRLAAASEHIADSVASQRHRLRSEQVSLQNELDRLTAEIDQLEKRKMVYPSFVSTLRRFVHSETGQRTDILCELLEIQNEKWQNAIEGYLHTQKFHLVVELNAFDQALSIYEKRKKEAGLHTVGIINGAATLRENNGFLEGSLAEEIITQDPIARAFINRILGRVMKCESEQDLKKHRISITPTCMRYQNHVVSQLHPDQYKEWYVGSRAIAKQLEYKKVRKNEVVQRLQILTNLDTLFEGIYKKLKDKETRYSYWLIEWENICRIPDLKTQIENKHKDLAAIDLSRVEKLREKQVELLANINISDQYIGNLRETAAKRESDAKHNDDLYRQQKQMTSVFENQLLLFSEQRPEAAQIGHTRYNDERQRRGNLDIIKNFELNRETNKTRVINLKKRLDDLRFEYNSLYQFGADHRAESNIKYKNELIKLEESELPEYREKIISAKENAEKEFKAHFLYKLQEQMRIAQNQLQLLSDVLKCYKFGHDTYRFISNPSPTFKDFYLMLTDPLTLEGPSLFSGLFHDKYEETLNRFFASITEGDEIQQAKNIELFTDYRTYLDFDMRIYHDTGETTLFSKVLKEKSGGETQTPFYVAIAAAFLQVYRPGNDDTIRLMILDEAFSKMDDQRTENAIKYINQVGLQVIIAAPISQAQVIVPQVRSSFVLLREGEFPIVMDAHQLLEEASLSEVASTKELDR</sequence>
<evidence type="ECO:0000313" key="2">
    <source>
        <dbReference type="EMBL" id="TKI56795.1"/>
    </source>
</evidence>
<feature type="coiled-coil region" evidence="1">
    <location>
        <begin position="457"/>
        <end position="484"/>
    </location>
</feature>
<dbReference type="Gene3D" id="3.40.50.300">
    <property type="entry name" value="P-loop containing nucleotide triphosphate hydrolases"/>
    <property type="match status" value="2"/>
</dbReference>
<dbReference type="Pfam" id="PF13555">
    <property type="entry name" value="AAA_29"/>
    <property type="match status" value="1"/>
</dbReference>
<dbReference type="SUPFAM" id="SSF52540">
    <property type="entry name" value="P-loop containing nucleoside triphosphate hydrolases"/>
    <property type="match status" value="1"/>
</dbReference>
<keyword evidence="1" id="KW-0175">Coiled coil</keyword>
<comment type="caution">
    <text evidence="2">The sequence shown here is derived from an EMBL/GenBank/DDBJ whole genome shotgun (WGS) entry which is preliminary data.</text>
</comment>
<evidence type="ECO:0000313" key="3">
    <source>
        <dbReference type="Proteomes" id="UP000307841"/>
    </source>
</evidence>
<accession>A0A4U2Y991</accession>
<dbReference type="AlphaFoldDB" id="A0A4U2Y991"/>
<protein>
    <recommendedName>
        <fullName evidence="4">AAA family ATPase</fullName>
    </recommendedName>
</protein>
<dbReference type="InterPro" id="IPR027417">
    <property type="entry name" value="P-loop_NTPase"/>
</dbReference>